<feature type="compositionally biased region" description="Polar residues" evidence="1">
    <location>
        <begin position="211"/>
        <end position="224"/>
    </location>
</feature>
<evidence type="ECO:0000313" key="4">
    <source>
        <dbReference type="EMBL" id="HIZ66713.1"/>
    </source>
</evidence>
<evidence type="ECO:0000256" key="2">
    <source>
        <dbReference type="SAM" id="Phobius"/>
    </source>
</evidence>
<dbReference type="Proteomes" id="UP000824056">
    <property type="component" value="Unassembled WGS sequence"/>
</dbReference>
<dbReference type="AlphaFoldDB" id="A0A9D2JU30"/>
<reference evidence="4" key="2">
    <citation type="submission" date="2021-04" db="EMBL/GenBank/DDBJ databases">
        <authorList>
            <person name="Gilroy R."/>
        </authorList>
    </citation>
    <scope>NUCLEOTIDE SEQUENCE</scope>
    <source>
        <strain evidence="4">1068</strain>
    </source>
</reference>
<evidence type="ECO:0000259" key="3">
    <source>
        <dbReference type="Pfam" id="PF12773"/>
    </source>
</evidence>
<feature type="compositionally biased region" description="Polar residues" evidence="1">
    <location>
        <begin position="237"/>
        <end position="249"/>
    </location>
</feature>
<gene>
    <name evidence="4" type="ORF">H9809_12605</name>
</gene>
<feature type="region of interest" description="Disordered" evidence="1">
    <location>
        <begin position="209"/>
        <end position="249"/>
    </location>
</feature>
<evidence type="ECO:0000256" key="1">
    <source>
        <dbReference type="SAM" id="MobiDB-lite"/>
    </source>
</evidence>
<evidence type="ECO:0000313" key="5">
    <source>
        <dbReference type="Proteomes" id="UP000824056"/>
    </source>
</evidence>
<feature type="compositionally biased region" description="Basic and acidic residues" evidence="1">
    <location>
        <begin position="227"/>
        <end position="236"/>
    </location>
</feature>
<feature type="transmembrane region" description="Helical" evidence="2">
    <location>
        <begin position="39"/>
        <end position="59"/>
    </location>
</feature>
<sequence length="337" mass="36977">MLVMTVVFMIYLVILISIPVLIGVYVYKDAKKRGMSPVLWTLIAVLAPALIGFIIYLLVRGSYSDLECPNCGETVTRQYVSCPNCGQKLKALCPNCSGPVEKEWKVCPGCGTPLPKEDDSVSSPVRKKDKMLGRILLVVILIPVLFIGIVLFSFMAFTSSSGGLGTTSLSADEYLKAVKDPQIEQWLENCGEDLQKAYVLRNETAYEQDVSAEQETGQQNNGQPNKGKLEKREGNKIETQADNPTPNLEEGQTQVQYLIYMPCLPDMPEISLGHYASIFGNTIQLNVQEASGSGGNTLLLVTWTGEEEPKLKIKYGGRSISCEITDTESSLALPDSF</sequence>
<name>A0A9D2JU30_9FIRM</name>
<proteinExistence type="predicted"/>
<accession>A0A9D2JU30</accession>
<reference evidence="4" key="1">
    <citation type="journal article" date="2021" name="PeerJ">
        <title>Extensive microbial diversity within the chicken gut microbiome revealed by metagenomics and culture.</title>
        <authorList>
            <person name="Gilroy R."/>
            <person name="Ravi A."/>
            <person name="Getino M."/>
            <person name="Pursley I."/>
            <person name="Horton D.L."/>
            <person name="Alikhan N.F."/>
            <person name="Baker D."/>
            <person name="Gharbi K."/>
            <person name="Hall N."/>
            <person name="Watson M."/>
            <person name="Adriaenssens E.M."/>
            <person name="Foster-Nyarko E."/>
            <person name="Jarju S."/>
            <person name="Secka A."/>
            <person name="Antonio M."/>
            <person name="Oren A."/>
            <person name="Chaudhuri R.R."/>
            <person name="La Ragione R."/>
            <person name="Hildebrand F."/>
            <person name="Pallen M.J."/>
        </authorList>
    </citation>
    <scope>NUCLEOTIDE SEQUENCE</scope>
    <source>
        <strain evidence="4">1068</strain>
    </source>
</reference>
<feature type="transmembrane region" description="Helical" evidence="2">
    <location>
        <begin position="135"/>
        <end position="157"/>
    </location>
</feature>
<keyword evidence="2" id="KW-0472">Membrane</keyword>
<dbReference type="Pfam" id="PF12773">
    <property type="entry name" value="DZR"/>
    <property type="match status" value="1"/>
</dbReference>
<comment type="caution">
    <text evidence="4">The sequence shown here is derived from an EMBL/GenBank/DDBJ whole genome shotgun (WGS) entry which is preliminary data.</text>
</comment>
<keyword evidence="2" id="KW-1133">Transmembrane helix</keyword>
<dbReference type="EMBL" id="DXBG01000295">
    <property type="protein sequence ID" value="HIZ66713.1"/>
    <property type="molecule type" value="Genomic_DNA"/>
</dbReference>
<feature type="domain" description="DZANK-type" evidence="3">
    <location>
        <begin position="68"/>
        <end position="111"/>
    </location>
</feature>
<dbReference type="InterPro" id="IPR025874">
    <property type="entry name" value="DZR"/>
</dbReference>
<feature type="transmembrane region" description="Helical" evidence="2">
    <location>
        <begin position="6"/>
        <end position="27"/>
    </location>
</feature>
<organism evidence="4 5">
    <name type="scientific">Candidatus Blautia pullicola</name>
    <dbReference type="NCBI Taxonomy" id="2838498"/>
    <lineage>
        <taxon>Bacteria</taxon>
        <taxon>Bacillati</taxon>
        <taxon>Bacillota</taxon>
        <taxon>Clostridia</taxon>
        <taxon>Lachnospirales</taxon>
        <taxon>Lachnospiraceae</taxon>
        <taxon>Blautia</taxon>
    </lineage>
</organism>
<keyword evidence="2" id="KW-0812">Transmembrane</keyword>
<protein>
    <submittedName>
        <fullName evidence="4">Zinc ribbon domain-containing protein</fullName>
    </submittedName>
</protein>